<evidence type="ECO:0000313" key="6">
    <source>
        <dbReference type="Proteomes" id="UP000004208"/>
    </source>
</evidence>
<evidence type="ECO:0000259" key="4">
    <source>
        <dbReference type="Pfam" id="PF13439"/>
    </source>
</evidence>
<evidence type="ECO:0000256" key="2">
    <source>
        <dbReference type="ARBA" id="ARBA00022679"/>
    </source>
</evidence>
<proteinExistence type="predicted"/>
<organism evidence="5 6">
    <name type="scientific">Corynebacterium genitalium ATCC 33030</name>
    <dbReference type="NCBI Taxonomy" id="585529"/>
    <lineage>
        <taxon>Bacteria</taxon>
        <taxon>Bacillati</taxon>
        <taxon>Actinomycetota</taxon>
        <taxon>Actinomycetes</taxon>
        <taxon>Mycobacteriales</taxon>
        <taxon>Corynebacteriaceae</taxon>
        <taxon>Corynebacterium</taxon>
    </lineage>
</organism>
<evidence type="ECO:0000259" key="3">
    <source>
        <dbReference type="Pfam" id="PF00534"/>
    </source>
</evidence>
<evidence type="ECO:0000313" key="5">
    <source>
        <dbReference type="EMBL" id="EFK54663.1"/>
    </source>
</evidence>
<sequence>MTITLLQGCTPARGQNLRIAFVAPARYPIREPFAGGLEAFCHTMVTALRNEGHRVDFYAAKGSDGNVKSHELPGVNWGDSLELATDTGYPVGGREREEQAFLALREHLVAQGYDVVHNNSLSPAMFPSPASPDPLPMVTTLHTPQLPEIFAVVEAAGEAAGRFAAVSATTAASWEMPPAVHGPIEVIPNGVNTRKWAPGPGGPGAVWFGRIVPEKGLHLAMDACRLLGLPLTIAGRKGDHDYFQEQIAPRLDGHLIRWLGELSHGELRRLVGKHAVCVVTPRWEEPFGLVAFEAMSCGTPVAAFDRGGMGELLATAPAVLVPPDDVVALAGAIHKALHVDRAAARAWVVENHSLTQTARRYVDLYREVMVK</sequence>
<evidence type="ECO:0000256" key="1">
    <source>
        <dbReference type="ARBA" id="ARBA00022676"/>
    </source>
</evidence>
<dbReference type="PANTHER" id="PTHR12526">
    <property type="entry name" value="GLYCOSYLTRANSFERASE"/>
    <property type="match status" value="1"/>
</dbReference>
<dbReference type="PANTHER" id="PTHR12526:SF595">
    <property type="entry name" value="BLL5217 PROTEIN"/>
    <property type="match status" value="1"/>
</dbReference>
<dbReference type="InterPro" id="IPR028098">
    <property type="entry name" value="Glyco_trans_4-like_N"/>
</dbReference>
<dbReference type="GO" id="GO:0016757">
    <property type="term" value="F:glycosyltransferase activity"/>
    <property type="evidence" value="ECO:0007669"/>
    <property type="project" value="UniProtKB-KW"/>
</dbReference>
<feature type="domain" description="Glycosyl transferase family 1" evidence="3">
    <location>
        <begin position="207"/>
        <end position="340"/>
    </location>
</feature>
<dbReference type="EC" id="2.4.-.-" evidence="5"/>
<dbReference type="InterPro" id="IPR001296">
    <property type="entry name" value="Glyco_trans_1"/>
</dbReference>
<keyword evidence="1 5" id="KW-0328">Glycosyltransferase</keyword>
<comment type="caution">
    <text evidence="5">The sequence shown here is derived from an EMBL/GenBank/DDBJ whole genome shotgun (WGS) entry which is preliminary data.</text>
</comment>
<dbReference type="Pfam" id="PF13439">
    <property type="entry name" value="Glyco_transf_4"/>
    <property type="match status" value="1"/>
</dbReference>
<dbReference type="EMBL" id="ACLJ02000002">
    <property type="protein sequence ID" value="EFK54663.1"/>
    <property type="molecule type" value="Genomic_DNA"/>
</dbReference>
<dbReference type="eggNOG" id="COG0438">
    <property type="taxonomic scope" value="Bacteria"/>
</dbReference>
<feature type="domain" description="Glycosyltransferase subfamily 4-like N-terminal" evidence="4">
    <location>
        <begin position="35"/>
        <end position="194"/>
    </location>
</feature>
<gene>
    <name evidence="5" type="ORF">HMPREF0291_11043</name>
</gene>
<reference evidence="5" key="1">
    <citation type="submission" date="2010-06" db="EMBL/GenBank/DDBJ databases">
        <authorList>
            <person name="Muzny D."/>
            <person name="Qin X."/>
            <person name="Buhay C."/>
            <person name="Dugan-Rocha S."/>
            <person name="Ding Y."/>
            <person name="Chen G."/>
            <person name="Hawes A."/>
            <person name="Holder M."/>
            <person name="Jhangiani S."/>
            <person name="Johnson A."/>
            <person name="Khan Z."/>
            <person name="Li Z."/>
            <person name="Liu W."/>
            <person name="Liu X."/>
            <person name="Perez L."/>
            <person name="Shen H."/>
            <person name="Wang Q."/>
            <person name="Watt J."/>
            <person name="Xi L."/>
            <person name="Xin Y."/>
            <person name="Zhou J."/>
            <person name="Deng J."/>
            <person name="Jiang H."/>
            <person name="Liu Y."/>
            <person name="Qu J."/>
            <person name="Song X.-Z."/>
            <person name="Zhang L."/>
            <person name="Villasana D."/>
            <person name="Johnson A."/>
            <person name="Liu J."/>
            <person name="Liyanage D."/>
            <person name="Lorensuhewa L."/>
            <person name="Robinson T."/>
            <person name="Song A."/>
            <person name="Song B.-B."/>
            <person name="Dinh H."/>
            <person name="Thornton R."/>
            <person name="Coyle M."/>
            <person name="Francisco L."/>
            <person name="Jackson L."/>
            <person name="Javaid M."/>
            <person name="Korchina V."/>
            <person name="Kovar C."/>
            <person name="Mata R."/>
            <person name="Mathew T."/>
            <person name="Ngo R."/>
            <person name="Nguyen L."/>
            <person name="Nguyen N."/>
            <person name="Okwuonu G."/>
            <person name="Ongeri F."/>
            <person name="Pham C."/>
            <person name="Simmons D."/>
            <person name="Wilczek-Boney K."/>
            <person name="Hale W."/>
            <person name="Jakkamsetti A."/>
            <person name="Pham P."/>
            <person name="Ruth R."/>
            <person name="San Lucas F."/>
            <person name="Warren J."/>
            <person name="Zhang J."/>
            <person name="Zhao Z."/>
            <person name="Zhou C."/>
            <person name="Zhu D."/>
            <person name="Lee S."/>
            <person name="Bess C."/>
            <person name="Blankenburg K."/>
            <person name="Forbes L."/>
            <person name="Fu Q."/>
            <person name="Gubbala S."/>
            <person name="Hirani K."/>
            <person name="Jayaseelan J.C."/>
            <person name="Lara F."/>
            <person name="Munidasa M."/>
            <person name="Palculict T."/>
            <person name="Patil S."/>
            <person name="Pu L.-L."/>
            <person name="Saada N."/>
            <person name="Tang L."/>
            <person name="Weissenberger G."/>
            <person name="Zhu Y."/>
            <person name="Hemphill L."/>
            <person name="Shang Y."/>
            <person name="Youmans B."/>
            <person name="Ayvaz T."/>
            <person name="Ross M."/>
            <person name="Santibanez J."/>
            <person name="Aqrawi P."/>
            <person name="Gross S."/>
            <person name="Joshi V."/>
            <person name="Fowler G."/>
            <person name="Nazareth L."/>
            <person name="Reid J."/>
            <person name="Worley K."/>
            <person name="Petrosino J."/>
            <person name="Highlander S."/>
            <person name="Gibbs R."/>
        </authorList>
    </citation>
    <scope>NUCLEOTIDE SEQUENCE [LARGE SCALE GENOMIC DNA]</scope>
    <source>
        <strain evidence="5">ATCC 33030</strain>
    </source>
</reference>
<dbReference type="RefSeq" id="WP_005289049.1">
    <property type="nucleotide sequence ID" value="NZ_CM000961.1"/>
</dbReference>
<keyword evidence="2 5" id="KW-0808">Transferase</keyword>
<keyword evidence="6" id="KW-1185">Reference proteome</keyword>
<name>D7WC34_9CORY</name>
<dbReference type="Pfam" id="PF00534">
    <property type="entry name" value="Glycos_transf_1"/>
    <property type="match status" value="1"/>
</dbReference>
<dbReference type="STRING" id="585529.HMPREF0291_11043"/>
<dbReference type="Proteomes" id="UP000004208">
    <property type="component" value="Unassembled WGS sequence"/>
</dbReference>
<dbReference type="SUPFAM" id="SSF53756">
    <property type="entry name" value="UDP-Glycosyltransferase/glycogen phosphorylase"/>
    <property type="match status" value="1"/>
</dbReference>
<accession>D7WC34</accession>
<dbReference type="AlphaFoldDB" id="D7WC34"/>
<protein>
    <submittedName>
        <fullName evidence="5">Glycosyltransferase, group 1 family protein</fullName>
        <ecNumber evidence="5">2.4.-.-</ecNumber>
    </submittedName>
</protein>
<dbReference type="HOGENOM" id="CLU_042257_1_0_11"/>
<dbReference type="Gene3D" id="3.40.50.2000">
    <property type="entry name" value="Glycogen Phosphorylase B"/>
    <property type="match status" value="2"/>
</dbReference>